<reference evidence="4" key="1">
    <citation type="submission" date="2021-11" db="EMBL/GenBank/DDBJ databases">
        <title>Clostridia strains as spoilage organisms.</title>
        <authorList>
            <person name="Wambui J."/>
            <person name="Stevens M.J.A."/>
            <person name="Stephan R."/>
        </authorList>
    </citation>
    <scope>NUCLEOTIDE SEQUENCE</scope>
    <source>
        <strain evidence="4">CF009</strain>
    </source>
</reference>
<evidence type="ECO:0000256" key="1">
    <source>
        <dbReference type="ARBA" id="ARBA00023002"/>
    </source>
</evidence>
<feature type="domain" description="GFO/IDH/MocA-like oxidoreductase" evidence="3">
    <location>
        <begin position="132"/>
        <end position="256"/>
    </location>
</feature>
<name>A0AA47EI84_9CLOT</name>
<dbReference type="EMBL" id="CP086239">
    <property type="protein sequence ID" value="WAG60702.1"/>
    <property type="molecule type" value="Genomic_DNA"/>
</dbReference>
<organism evidence="4 5">
    <name type="scientific">Clostridium estertheticum</name>
    <dbReference type="NCBI Taxonomy" id="238834"/>
    <lineage>
        <taxon>Bacteria</taxon>
        <taxon>Bacillati</taxon>
        <taxon>Bacillota</taxon>
        <taxon>Clostridia</taxon>
        <taxon>Eubacteriales</taxon>
        <taxon>Clostridiaceae</taxon>
        <taxon>Clostridium</taxon>
    </lineage>
</organism>
<evidence type="ECO:0000313" key="5">
    <source>
        <dbReference type="Proteomes" id="UP001164733"/>
    </source>
</evidence>
<dbReference type="GO" id="GO:0000166">
    <property type="term" value="F:nucleotide binding"/>
    <property type="evidence" value="ECO:0007669"/>
    <property type="project" value="InterPro"/>
</dbReference>
<dbReference type="AlphaFoldDB" id="A0AA47EI84"/>
<evidence type="ECO:0000259" key="3">
    <source>
        <dbReference type="Pfam" id="PF22725"/>
    </source>
</evidence>
<keyword evidence="1" id="KW-0560">Oxidoreductase</keyword>
<dbReference type="Pfam" id="PF01408">
    <property type="entry name" value="GFO_IDH_MocA"/>
    <property type="match status" value="1"/>
</dbReference>
<dbReference type="GO" id="GO:0016491">
    <property type="term" value="F:oxidoreductase activity"/>
    <property type="evidence" value="ECO:0007669"/>
    <property type="project" value="UniProtKB-KW"/>
</dbReference>
<dbReference type="RefSeq" id="WP_216119480.1">
    <property type="nucleotide sequence ID" value="NZ_CP086239.1"/>
</dbReference>
<accession>A0AA47EI84</accession>
<dbReference type="PANTHER" id="PTHR43818">
    <property type="entry name" value="BCDNA.GH03377"/>
    <property type="match status" value="1"/>
</dbReference>
<dbReference type="InterPro" id="IPR050463">
    <property type="entry name" value="Gfo/Idh/MocA_oxidrdct_glycsds"/>
</dbReference>
<dbReference type="Pfam" id="PF22725">
    <property type="entry name" value="GFO_IDH_MocA_C3"/>
    <property type="match status" value="1"/>
</dbReference>
<evidence type="ECO:0000259" key="2">
    <source>
        <dbReference type="Pfam" id="PF01408"/>
    </source>
</evidence>
<sequence length="329" mass="36650">MKTIRWGIIGCGDVTEVKSGPGFQLAKNSQLVAVMRRNGELAKDYATRHNVPKWYDNAEELINDPDVDVVYIATPPAYHKEYTLQCAEAGKPVYVEKPMARNFEECTDMIQACENAGVSLFVAYYRRALDRFNKVKELIDSGKIGEIRFVTVVLYKKIVQKDLKSGEFPWRVIPKISGGGEFMDLASHTLDVLDYILGPIEEACGYADNQAKLYEAEDVVTASLAFESGVKGTGTWCFSSFSNYDMNEIVGSLGKISFSTFGAEPVLLTTINGITPFNIVKPIHIQMQLIQSIVNELNGLEVCKSTGISGARTNKIMDQILRNYRLNKK</sequence>
<dbReference type="InterPro" id="IPR000683">
    <property type="entry name" value="Gfo/Idh/MocA-like_OxRdtase_N"/>
</dbReference>
<gene>
    <name evidence="4" type="ORF">LL038_00155</name>
</gene>
<dbReference type="InterPro" id="IPR055170">
    <property type="entry name" value="GFO_IDH_MocA-like_dom"/>
</dbReference>
<feature type="domain" description="Gfo/Idh/MocA-like oxidoreductase N-terminal" evidence="2">
    <location>
        <begin position="4"/>
        <end position="124"/>
    </location>
</feature>
<proteinExistence type="predicted"/>
<protein>
    <submittedName>
        <fullName evidence="4">Gfo/Idh/MocA family oxidoreductase</fullName>
    </submittedName>
</protein>
<dbReference type="Proteomes" id="UP001164733">
    <property type="component" value="Chromosome"/>
</dbReference>
<evidence type="ECO:0000313" key="4">
    <source>
        <dbReference type="EMBL" id="WAG60702.1"/>
    </source>
</evidence>
<dbReference type="PANTHER" id="PTHR43818:SF11">
    <property type="entry name" value="BCDNA.GH03377"/>
    <property type="match status" value="1"/>
</dbReference>